<dbReference type="Proteomes" id="UP001221898">
    <property type="component" value="Unassembled WGS sequence"/>
</dbReference>
<keyword evidence="3" id="KW-1185">Reference proteome</keyword>
<feature type="region of interest" description="Disordered" evidence="1">
    <location>
        <begin position="111"/>
        <end position="133"/>
    </location>
</feature>
<proteinExistence type="predicted"/>
<gene>
    <name evidence="2" type="ORF">AAFF_G00178480</name>
</gene>
<evidence type="ECO:0000313" key="3">
    <source>
        <dbReference type="Proteomes" id="UP001221898"/>
    </source>
</evidence>
<dbReference type="AlphaFoldDB" id="A0AAD7RKX7"/>
<evidence type="ECO:0000313" key="2">
    <source>
        <dbReference type="EMBL" id="KAJ8386027.1"/>
    </source>
</evidence>
<protein>
    <submittedName>
        <fullName evidence="2">Uncharacterized protein</fullName>
    </submittedName>
</protein>
<sequence>MAAIAQVRAQTPVLSHLEYRTATFPRLLTPQRLPEPRRRTPAAKSVSSPLTCSNSTPPLLHLRWLLIRAWIRGTPVSLSHQQRPYIPASPLLSRHHRQHWPAHVSTPDNLSGCAPFQLRPPLSEPPSSPVRKNYGFQLQLNAPAPTPSL</sequence>
<evidence type="ECO:0000256" key="1">
    <source>
        <dbReference type="SAM" id="MobiDB-lite"/>
    </source>
</evidence>
<comment type="caution">
    <text evidence="2">The sequence shown here is derived from an EMBL/GenBank/DDBJ whole genome shotgun (WGS) entry which is preliminary data.</text>
</comment>
<accession>A0AAD7RKX7</accession>
<feature type="region of interest" description="Disordered" evidence="1">
    <location>
        <begin position="29"/>
        <end position="50"/>
    </location>
</feature>
<dbReference type="EMBL" id="JAINUG010000237">
    <property type="protein sequence ID" value="KAJ8386027.1"/>
    <property type="molecule type" value="Genomic_DNA"/>
</dbReference>
<reference evidence="2" key="1">
    <citation type="journal article" date="2023" name="Science">
        <title>Genome structures resolve the early diversification of teleost fishes.</title>
        <authorList>
            <person name="Parey E."/>
            <person name="Louis A."/>
            <person name="Montfort J."/>
            <person name="Bouchez O."/>
            <person name="Roques C."/>
            <person name="Iampietro C."/>
            <person name="Lluch J."/>
            <person name="Castinel A."/>
            <person name="Donnadieu C."/>
            <person name="Desvignes T."/>
            <person name="Floi Bucao C."/>
            <person name="Jouanno E."/>
            <person name="Wen M."/>
            <person name="Mejri S."/>
            <person name="Dirks R."/>
            <person name="Jansen H."/>
            <person name="Henkel C."/>
            <person name="Chen W.J."/>
            <person name="Zahm M."/>
            <person name="Cabau C."/>
            <person name="Klopp C."/>
            <person name="Thompson A.W."/>
            <person name="Robinson-Rechavi M."/>
            <person name="Braasch I."/>
            <person name="Lecointre G."/>
            <person name="Bobe J."/>
            <person name="Postlethwait J.H."/>
            <person name="Berthelot C."/>
            <person name="Roest Crollius H."/>
            <person name="Guiguen Y."/>
        </authorList>
    </citation>
    <scope>NUCLEOTIDE SEQUENCE</scope>
    <source>
        <strain evidence="2">NC1722</strain>
    </source>
</reference>
<name>A0AAD7RKX7_9TELE</name>
<organism evidence="2 3">
    <name type="scientific">Aldrovandia affinis</name>
    <dbReference type="NCBI Taxonomy" id="143900"/>
    <lineage>
        <taxon>Eukaryota</taxon>
        <taxon>Metazoa</taxon>
        <taxon>Chordata</taxon>
        <taxon>Craniata</taxon>
        <taxon>Vertebrata</taxon>
        <taxon>Euteleostomi</taxon>
        <taxon>Actinopterygii</taxon>
        <taxon>Neopterygii</taxon>
        <taxon>Teleostei</taxon>
        <taxon>Notacanthiformes</taxon>
        <taxon>Halosauridae</taxon>
        <taxon>Aldrovandia</taxon>
    </lineage>
</organism>